<gene>
    <name evidence="1" type="ORF">FRZ06_19660</name>
</gene>
<proteinExistence type="predicted"/>
<sequence length="86" mass="9231">MLRKEIEITNKTGLHARPAAEFVKEASKFASSVTIEFKGKKLNAKSILHVLSAGISAGSTIVLATDGEDETTALETLAELIVNFKE</sequence>
<organism evidence="1 2">
    <name type="scientific">Anoxybacterium hadale</name>
    <dbReference type="NCBI Taxonomy" id="3408580"/>
    <lineage>
        <taxon>Bacteria</taxon>
        <taxon>Bacillati</taxon>
        <taxon>Bacillota</taxon>
        <taxon>Clostridia</taxon>
        <taxon>Peptostreptococcales</taxon>
        <taxon>Anaerovoracaceae</taxon>
        <taxon>Anoxybacterium</taxon>
    </lineage>
</organism>
<reference evidence="1" key="1">
    <citation type="submission" date="2019-08" db="EMBL/GenBank/DDBJ databases">
        <title>Genome sequence of Clostridiales bacterium MT110.</title>
        <authorList>
            <person name="Cao J."/>
        </authorList>
    </citation>
    <scope>NUCLEOTIDE SEQUENCE</scope>
    <source>
        <strain evidence="1">MT110</strain>
    </source>
</reference>
<protein>
    <submittedName>
        <fullName evidence="1">HPr family phosphocarrier protein</fullName>
    </submittedName>
</protein>
<accession>A0ACD1AG32</accession>
<evidence type="ECO:0000313" key="2">
    <source>
        <dbReference type="Proteomes" id="UP000594014"/>
    </source>
</evidence>
<name>A0ACD1AG32_9FIRM</name>
<dbReference type="EMBL" id="CP042469">
    <property type="protein sequence ID" value="QOX65412.1"/>
    <property type="molecule type" value="Genomic_DNA"/>
</dbReference>
<keyword evidence="2" id="KW-1185">Reference proteome</keyword>
<evidence type="ECO:0000313" key="1">
    <source>
        <dbReference type="EMBL" id="QOX65412.1"/>
    </source>
</evidence>
<dbReference type="Proteomes" id="UP000594014">
    <property type="component" value="Chromosome"/>
</dbReference>